<dbReference type="KEGG" id="fnf:BSQ88_02410"/>
<feature type="domain" description="Xylose isomerase-like TIM barrel" evidence="1">
    <location>
        <begin position="91"/>
        <end position="273"/>
    </location>
</feature>
<dbReference type="EMBL" id="LVEA01000031">
    <property type="protein sequence ID" value="KYL04490.1"/>
    <property type="molecule type" value="Genomic_DNA"/>
</dbReference>
<gene>
    <name evidence="2" type="ORF">A2J07_04055</name>
</gene>
<dbReference type="InterPro" id="IPR036237">
    <property type="entry name" value="Xyl_isomerase-like_sf"/>
</dbReference>
<dbReference type="RefSeq" id="WP_005957044.1">
    <property type="nucleotide sequence ID" value="NZ_CAXOUM010000022.1"/>
</dbReference>
<comment type="caution">
    <text evidence="2">The sequence shown here is derived from an EMBL/GenBank/DDBJ whole genome shotgun (WGS) entry which is preliminary data.</text>
</comment>
<evidence type="ECO:0000259" key="1">
    <source>
        <dbReference type="Pfam" id="PF01261"/>
    </source>
</evidence>
<dbReference type="Gene3D" id="3.20.20.150">
    <property type="entry name" value="Divalent-metal-dependent TIM barrel enzymes"/>
    <property type="match status" value="1"/>
</dbReference>
<evidence type="ECO:0000313" key="3">
    <source>
        <dbReference type="Proteomes" id="UP000075816"/>
    </source>
</evidence>
<reference evidence="2 3" key="1">
    <citation type="submission" date="2016-03" db="EMBL/GenBank/DDBJ databases">
        <title>Comparative genomics of human isolates of Fusobacterium necrophorum.</title>
        <authorList>
            <person name="Jensen A."/>
            <person name="Bank S."/>
            <person name="Andersen P.S."/>
            <person name="Kristensen L.H."/>
            <person name="Prag J."/>
        </authorList>
    </citation>
    <scope>NUCLEOTIDE SEQUENCE [LARGE SCALE GENOMIC DNA]</scope>
    <source>
        <strain evidence="2 3">LS_1264</strain>
    </source>
</reference>
<sequence length="351" mass="42555">MYKLLNYGDFLSLKEAEKEMEYYSSCYHFDGYELIQFTEQDYTSLEEKIIGYHLRFFPSWMEFYKEDFFSLAQEYEEKKYWKSMCGGEHSKEELLDYYRRELAIAEKLKVKYVVFHACNIKVRESVSYQFSYTDWEVLDQVISIINTLFDEKEYSFQLLFENLWWPGLKLNNKEKTKYLWDGIHYNRKGFILDTGHMINCNWKIKNKKEAVEYIKKNLEILGEYKNYIYGMHLNLSLSGEYVREAIRTHRNKNYSTEEIMKGIYQHIGNIDYHDAFDEESIVEVIQSLPLRYLVYEFIAYSKEELEAKIQRQDKSLENLFVQMKHVERKIGKILIPRSIKFWQKYILSMGI</sequence>
<proteinExistence type="predicted"/>
<keyword evidence="2" id="KW-0255">Endonuclease</keyword>
<organism evidence="2 3">
    <name type="scientific">Fusobacterium necrophorum subsp. funduliforme</name>
    <dbReference type="NCBI Taxonomy" id="143387"/>
    <lineage>
        <taxon>Bacteria</taxon>
        <taxon>Fusobacteriati</taxon>
        <taxon>Fusobacteriota</taxon>
        <taxon>Fusobacteriia</taxon>
        <taxon>Fusobacteriales</taxon>
        <taxon>Fusobacteriaceae</taxon>
        <taxon>Fusobacterium</taxon>
    </lineage>
</organism>
<keyword evidence="2" id="KW-0540">Nuclease</keyword>
<dbReference type="eggNOG" id="COG1082">
    <property type="taxonomic scope" value="Bacteria"/>
</dbReference>
<dbReference type="Proteomes" id="UP000075816">
    <property type="component" value="Unassembled WGS sequence"/>
</dbReference>
<protein>
    <submittedName>
        <fullName evidence="2">Endonuclease</fullName>
    </submittedName>
</protein>
<dbReference type="Pfam" id="PF01261">
    <property type="entry name" value="AP_endonuc_2"/>
    <property type="match status" value="1"/>
</dbReference>
<name>A0A162IUN3_9FUSO</name>
<dbReference type="AlphaFoldDB" id="A0A162IUN3"/>
<dbReference type="SUPFAM" id="SSF51658">
    <property type="entry name" value="Xylose isomerase-like"/>
    <property type="match status" value="1"/>
</dbReference>
<accession>A0A162IUN3</accession>
<evidence type="ECO:0000313" key="2">
    <source>
        <dbReference type="EMBL" id="KYL04490.1"/>
    </source>
</evidence>
<keyword evidence="2" id="KW-0378">Hydrolase</keyword>
<dbReference type="GO" id="GO:0004519">
    <property type="term" value="F:endonuclease activity"/>
    <property type="evidence" value="ECO:0007669"/>
    <property type="project" value="UniProtKB-KW"/>
</dbReference>
<dbReference type="InterPro" id="IPR013022">
    <property type="entry name" value="Xyl_isomerase-like_TIM-brl"/>
</dbReference>